<dbReference type="OMA" id="ICTHYAN"/>
<dbReference type="eggNOG" id="KOG4197">
    <property type="taxonomic scope" value="Eukaryota"/>
</dbReference>
<dbReference type="RefSeq" id="XP_007325202.1">
    <property type="nucleotide sequence ID" value="XM_007325140.1"/>
</dbReference>
<evidence type="ECO:0000256" key="1">
    <source>
        <dbReference type="ARBA" id="ARBA00007626"/>
    </source>
</evidence>
<accession>K5X8A0</accession>
<evidence type="ECO:0000256" key="2">
    <source>
        <dbReference type="PROSITE-ProRule" id="PRU00708"/>
    </source>
</evidence>
<gene>
    <name evidence="3" type="ORF">AGABI1DRAFT_67345</name>
</gene>
<dbReference type="PROSITE" id="PS51375">
    <property type="entry name" value="PPR"/>
    <property type="match status" value="2"/>
</dbReference>
<dbReference type="Proteomes" id="UP000008493">
    <property type="component" value="Unassembled WGS sequence"/>
</dbReference>
<keyword evidence="4" id="KW-1185">Reference proteome</keyword>
<dbReference type="OrthoDB" id="185373at2759"/>
<sequence>MLICRTLFTAGRRSLSRRRTIPITHLRLYSASVNPPNASASTSSSIDDDIKRLVSTTDIHDICTHYANLVAKLKQAGKLGSLPTRQILNETQLYRILWLLARSGRPPDVQMLYDILLDMPLVLGLTLTEDTHTAILRGLIYRGEIEVTRRWLERMPKLPGHITPTLKHYHMFLKALPDMDVCTLRLMRSIVKNMRPVGCKPTYETYEIIWLNRWALYDRGDKVIRPHAAAVLFDDMERDGLSYNPSFAEVLFQEYNKRGLPLYAEDARNMYEARFLAYDTSASSAYGQMDIKLMRTAQSKGIRSAILLFKSWKPHRKPSPEQIRTLLRHSRQLADLRLVEQEFDVKCNVIHWSHLIVNNTRAGQLREALSIYDESKLAGIIPDTYMTSPLIHALCQSSFAPAQEASVNKALEIYRDLCSAIPSEENDTDHSAGPEQEIYSTLLRGLATVKYPYKYIDVAKEIMNDMAARGITQDDSNTASSIIALHMRNASNTEEALDVYRRLKSPLDAKGYTVVLNVFCKLRFETTIQIPSLKGYFEIVKDMRLAGFNTTVEVYTILLHRLSSTATEVQQNDKFPDAPSVIEALTRTLRRVHDLLSLDASLSPDAVLWNQMISTYQRLGCFADAYRIWEMMYISGQFNDSSVSVILDACAFSGAYSIAKRIIERLMRDNYRFNTHNWSTWLECLCRLGKLDEAIQVLCGEIEGSPQGVTLNAEHVKLVYKFAKSENREGEVLHQIREKSPDLWATLPAHIQGLI</sequence>
<protein>
    <recommendedName>
        <fullName evidence="5">Pentacotripeptide-repeat region of PRORP domain-containing protein</fullName>
    </recommendedName>
</protein>
<comment type="similarity">
    <text evidence="1">Belongs to the PPR family. P subfamily.</text>
</comment>
<dbReference type="InParanoid" id="K5X8A0"/>
<proteinExistence type="inferred from homology"/>
<dbReference type="GeneID" id="18830655"/>
<reference evidence="4" key="1">
    <citation type="journal article" date="2012" name="Proc. Natl. Acad. Sci. U.S.A.">
        <title>Genome sequence of the button mushroom Agaricus bisporus reveals mechanisms governing adaptation to a humic-rich ecological niche.</title>
        <authorList>
            <person name="Morin E."/>
            <person name="Kohler A."/>
            <person name="Baker A.R."/>
            <person name="Foulongne-Oriol M."/>
            <person name="Lombard V."/>
            <person name="Nagy L.G."/>
            <person name="Ohm R.A."/>
            <person name="Patyshakuliyeva A."/>
            <person name="Brun A."/>
            <person name="Aerts A.L."/>
            <person name="Bailey A.M."/>
            <person name="Billette C."/>
            <person name="Coutinho P.M."/>
            <person name="Deakin G."/>
            <person name="Doddapaneni H."/>
            <person name="Floudas D."/>
            <person name="Grimwood J."/>
            <person name="Hilden K."/>
            <person name="Kuees U."/>
            <person name="LaButti K.M."/>
            <person name="Lapidus A."/>
            <person name="Lindquist E.A."/>
            <person name="Lucas S.M."/>
            <person name="Murat C."/>
            <person name="Riley R.W."/>
            <person name="Salamov A.A."/>
            <person name="Schmutz J."/>
            <person name="Subramanian V."/>
            <person name="Woesten H.A.B."/>
            <person name="Xu J."/>
            <person name="Eastwood D.C."/>
            <person name="Foster G.D."/>
            <person name="Sonnenberg A.S."/>
            <person name="Cullen D."/>
            <person name="de Vries R.P."/>
            <person name="Lundell T."/>
            <person name="Hibbett D.S."/>
            <person name="Henrissat B."/>
            <person name="Burton K.S."/>
            <person name="Kerrigan R.W."/>
            <person name="Challen M.P."/>
            <person name="Grigoriev I.V."/>
            <person name="Martin F."/>
        </authorList>
    </citation>
    <scope>NUCLEOTIDE SEQUENCE [LARGE SCALE GENOMIC DNA]</scope>
    <source>
        <strain evidence="4">JB137-S8 / ATCC MYA-4627 / FGSC 10392</strain>
    </source>
</reference>
<dbReference type="InterPro" id="IPR050872">
    <property type="entry name" value="PPR_P_subfamily"/>
</dbReference>
<dbReference type="HOGENOM" id="CLU_019520_0_0_1"/>
<dbReference type="InterPro" id="IPR011990">
    <property type="entry name" value="TPR-like_helical_dom_sf"/>
</dbReference>
<dbReference type="PANTHER" id="PTHR46128">
    <property type="entry name" value="MITOCHONDRIAL GROUP I INTRON SPLICING FACTOR CCM1"/>
    <property type="match status" value="1"/>
</dbReference>
<dbReference type="EMBL" id="JH971385">
    <property type="protein sequence ID" value="EKM84121.1"/>
    <property type="molecule type" value="Genomic_DNA"/>
</dbReference>
<evidence type="ECO:0008006" key="5">
    <source>
        <dbReference type="Google" id="ProtNLM"/>
    </source>
</evidence>
<dbReference type="KEGG" id="abp:AGABI1DRAFT67345"/>
<dbReference type="PANTHER" id="PTHR46128:SF329">
    <property type="entry name" value="MITOCHONDRIAL GROUP I INTRON SPLICING FACTOR DMR1"/>
    <property type="match status" value="1"/>
</dbReference>
<dbReference type="InterPro" id="IPR002885">
    <property type="entry name" value="PPR_rpt"/>
</dbReference>
<evidence type="ECO:0000313" key="3">
    <source>
        <dbReference type="EMBL" id="EKM84121.1"/>
    </source>
</evidence>
<feature type="repeat" description="PPR" evidence="2">
    <location>
        <begin position="605"/>
        <end position="639"/>
    </location>
</feature>
<evidence type="ECO:0000313" key="4">
    <source>
        <dbReference type="Proteomes" id="UP000008493"/>
    </source>
</evidence>
<name>K5X8A0_AGABU</name>
<dbReference type="Gene3D" id="1.25.40.10">
    <property type="entry name" value="Tetratricopeptide repeat domain"/>
    <property type="match status" value="3"/>
</dbReference>
<feature type="repeat" description="PPR" evidence="2">
    <location>
        <begin position="348"/>
        <end position="382"/>
    </location>
</feature>
<dbReference type="AlphaFoldDB" id="K5X8A0"/>
<dbReference type="STRING" id="597362.K5X8A0"/>
<organism evidence="3 4">
    <name type="scientific">Agaricus bisporus var. burnettii (strain JB137-S8 / ATCC MYA-4627 / FGSC 10392)</name>
    <name type="common">White button mushroom</name>
    <dbReference type="NCBI Taxonomy" id="597362"/>
    <lineage>
        <taxon>Eukaryota</taxon>
        <taxon>Fungi</taxon>
        <taxon>Dikarya</taxon>
        <taxon>Basidiomycota</taxon>
        <taxon>Agaricomycotina</taxon>
        <taxon>Agaricomycetes</taxon>
        <taxon>Agaricomycetidae</taxon>
        <taxon>Agaricales</taxon>
        <taxon>Agaricineae</taxon>
        <taxon>Agaricaceae</taxon>
        <taxon>Agaricus</taxon>
    </lineage>
</organism>
<dbReference type="Pfam" id="PF01535">
    <property type="entry name" value="PPR"/>
    <property type="match status" value="3"/>
</dbReference>